<organism evidence="16">
    <name type="scientific">marine sediment metagenome</name>
    <dbReference type="NCBI Taxonomy" id="412755"/>
    <lineage>
        <taxon>unclassified sequences</taxon>
        <taxon>metagenomes</taxon>
        <taxon>ecological metagenomes</taxon>
    </lineage>
</organism>
<comment type="pathway">
    <text evidence="5">Amino-acid biosynthesis; L-histidine biosynthesis; L-histidine from 5-phospho-alpha-D-ribose 1-diphosphate: step 2/9.</text>
</comment>
<evidence type="ECO:0000256" key="2">
    <source>
        <dbReference type="ARBA" id="ARBA00001460"/>
    </source>
</evidence>
<sequence>MQVTQQNQAQVDFAKSDMIPAIIQDARSGVILMQGFMNSEALNVTLESNKVTFYSRSKSRLWTKGESSENYLNVVSVHTDCDYDSILVLANPEGPTCHLGTQSCFGDEAKPSLSFLAQLEDVIVARKNDDPEKSYTASLFAKDLSRSCQKVGEEGVEVALAAMKHDNDELTNESADLIYHLTVLLQRQGLALEDVVKCLQGRHK</sequence>
<dbReference type="InterPro" id="IPR021130">
    <property type="entry name" value="PRib-ATP_PPHydrolase-like"/>
</dbReference>
<dbReference type="SUPFAM" id="SSF101386">
    <property type="entry name" value="all-alpha NTP pyrophosphatases"/>
    <property type="match status" value="1"/>
</dbReference>
<dbReference type="PANTHER" id="PTHR42945">
    <property type="entry name" value="HISTIDINE BIOSYNTHESIS BIFUNCTIONAL PROTEIN"/>
    <property type="match status" value="1"/>
</dbReference>
<evidence type="ECO:0000256" key="9">
    <source>
        <dbReference type="ARBA" id="ARBA00022605"/>
    </source>
</evidence>
<evidence type="ECO:0000256" key="1">
    <source>
        <dbReference type="ARBA" id="ARBA00000024"/>
    </source>
</evidence>
<dbReference type="SUPFAM" id="SSF141734">
    <property type="entry name" value="HisI-like"/>
    <property type="match status" value="1"/>
</dbReference>
<feature type="domain" description="Phosphoribosyl-AMP cyclohydrolase" evidence="15">
    <location>
        <begin position="33"/>
        <end position="105"/>
    </location>
</feature>
<comment type="subcellular location">
    <subcellularLocation>
        <location evidence="3">Cytoplasm</location>
    </subcellularLocation>
</comment>
<keyword evidence="12" id="KW-0067">ATP-binding</keyword>
<keyword evidence="9" id="KW-0028">Amino-acid biosynthesis</keyword>
<evidence type="ECO:0000256" key="12">
    <source>
        <dbReference type="ARBA" id="ARBA00022840"/>
    </source>
</evidence>
<keyword evidence="14" id="KW-0511">Multifunctional enzyme</keyword>
<dbReference type="FunFam" id="1.10.287.1080:FF:000002">
    <property type="entry name" value="Histidine biosynthesis bifunctional protein HisIE"/>
    <property type="match status" value="1"/>
</dbReference>
<evidence type="ECO:0000256" key="11">
    <source>
        <dbReference type="ARBA" id="ARBA00022801"/>
    </source>
</evidence>
<dbReference type="GO" id="GO:0004636">
    <property type="term" value="F:phosphoribosyl-ATP diphosphatase activity"/>
    <property type="evidence" value="ECO:0007669"/>
    <property type="project" value="UniProtKB-EC"/>
</dbReference>
<dbReference type="PANTHER" id="PTHR42945:SF9">
    <property type="entry name" value="HISTIDINE BIOSYNTHESIS BIFUNCTIONAL PROTEIN HISIE"/>
    <property type="match status" value="1"/>
</dbReference>
<dbReference type="GO" id="GO:0005737">
    <property type="term" value="C:cytoplasm"/>
    <property type="evidence" value="ECO:0007669"/>
    <property type="project" value="UniProtKB-SubCell"/>
</dbReference>
<dbReference type="Gene3D" id="1.10.287.1080">
    <property type="entry name" value="MazG-like"/>
    <property type="match status" value="1"/>
</dbReference>
<keyword evidence="10" id="KW-0547">Nucleotide-binding</keyword>
<dbReference type="NCBIfam" id="NF000768">
    <property type="entry name" value="PRK00051.1"/>
    <property type="match status" value="1"/>
</dbReference>
<dbReference type="CDD" id="cd11534">
    <property type="entry name" value="NTP-PPase_HisIE_like"/>
    <property type="match status" value="1"/>
</dbReference>
<evidence type="ECO:0000256" key="7">
    <source>
        <dbReference type="ARBA" id="ARBA00008299"/>
    </source>
</evidence>
<comment type="catalytic activity">
    <reaction evidence="2">
        <text>1-(5-phospho-beta-D-ribosyl)-ATP + H2O = 1-(5-phospho-beta-D-ribosyl)-5'-AMP + diphosphate + H(+)</text>
        <dbReference type="Rhea" id="RHEA:22828"/>
        <dbReference type="ChEBI" id="CHEBI:15377"/>
        <dbReference type="ChEBI" id="CHEBI:15378"/>
        <dbReference type="ChEBI" id="CHEBI:33019"/>
        <dbReference type="ChEBI" id="CHEBI:59457"/>
        <dbReference type="ChEBI" id="CHEBI:73183"/>
        <dbReference type="EC" id="3.6.1.31"/>
    </reaction>
</comment>
<dbReference type="Gene3D" id="3.10.20.810">
    <property type="entry name" value="Phosphoribosyl-AMP cyclohydrolase"/>
    <property type="match status" value="1"/>
</dbReference>
<dbReference type="UniPathway" id="UPA00031">
    <property type="reaction ID" value="UER00007"/>
</dbReference>
<comment type="pathway">
    <text evidence="4">Amino-acid biosynthesis; L-histidine biosynthesis; L-histidine from 5-phospho-alpha-D-ribose 1-diphosphate: step 3/9.</text>
</comment>
<dbReference type="InterPro" id="IPR023019">
    <property type="entry name" value="His_synth_HisIE"/>
</dbReference>
<dbReference type="NCBIfam" id="NF002747">
    <property type="entry name" value="PRK02759.1"/>
    <property type="match status" value="1"/>
</dbReference>
<keyword evidence="8" id="KW-0963">Cytoplasm</keyword>
<evidence type="ECO:0000256" key="14">
    <source>
        <dbReference type="ARBA" id="ARBA00023268"/>
    </source>
</evidence>
<evidence type="ECO:0000256" key="5">
    <source>
        <dbReference type="ARBA" id="ARBA00005204"/>
    </source>
</evidence>
<evidence type="ECO:0000256" key="10">
    <source>
        <dbReference type="ARBA" id="ARBA00022741"/>
    </source>
</evidence>
<evidence type="ECO:0000259" key="15">
    <source>
        <dbReference type="Pfam" id="PF01502"/>
    </source>
</evidence>
<name>A0A0F9VA61_9ZZZZ</name>
<comment type="caution">
    <text evidence="16">The sequence shown here is derived from an EMBL/GenBank/DDBJ whole genome shotgun (WGS) entry which is preliminary data.</text>
</comment>
<dbReference type="Pfam" id="PF01502">
    <property type="entry name" value="PRA-CH"/>
    <property type="match status" value="1"/>
</dbReference>
<dbReference type="AlphaFoldDB" id="A0A0F9VA61"/>
<evidence type="ECO:0000256" key="4">
    <source>
        <dbReference type="ARBA" id="ARBA00005169"/>
    </source>
</evidence>
<keyword evidence="11" id="KW-0378">Hydrolase</keyword>
<dbReference type="GO" id="GO:0004635">
    <property type="term" value="F:phosphoribosyl-AMP cyclohydrolase activity"/>
    <property type="evidence" value="ECO:0007669"/>
    <property type="project" value="UniProtKB-EC"/>
</dbReference>
<dbReference type="NCBIfam" id="TIGR03188">
    <property type="entry name" value="histidine_hisI"/>
    <property type="match status" value="1"/>
</dbReference>
<reference evidence="16" key="1">
    <citation type="journal article" date="2015" name="Nature">
        <title>Complex archaea that bridge the gap between prokaryotes and eukaryotes.</title>
        <authorList>
            <person name="Spang A."/>
            <person name="Saw J.H."/>
            <person name="Jorgensen S.L."/>
            <person name="Zaremba-Niedzwiedzka K."/>
            <person name="Martijn J."/>
            <person name="Lind A.E."/>
            <person name="van Eijk R."/>
            <person name="Schleper C."/>
            <person name="Guy L."/>
            <person name="Ettema T.J."/>
        </authorList>
    </citation>
    <scope>NUCLEOTIDE SEQUENCE</scope>
</reference>
<dbReference type="FunFam" id="3.10.20.810:FF:000001">
    <property type="entry name" value="Histidine biosynthesis bifunctional protein HisIE"/>
    <property type="match status" value="1"/>
</dbReference>
<dbReference type="HAMAP" id="MF_01020">
    <property type="entry name" value="HisE"/>
    <property type="match status" value="1"/>
</dbReference>
<evidence type="ECO:0000313" key="16">
    <source>
        <dbReference type="EMBL" id="KKN62728.1"/>
    </source>
</evidence>
<evidence type="ECO:0000256" key="13">
    <source>
        <dbReference type="ARBA" id="ARBA00023102"/>
    </source>
</evidence>
<gene>
    <name evidence="16" type="ORF">LCGC14_0509010</name>
</gene>
<accession>A0A0F9VA61</accession>
<dbReference type="GO" id="GO:0000105">
    <property type="term" value="P:L-histidine biosynthetic process"/>
    <property type="evidence" value="ECO:0007669"/>
    <property type="project" value="UniProtKB-UniPathway"/>
</dbReference>
<evidence type="ECO:0000256" key="8">
    <source>
        <dbReference type="ARBA" id="ARBA00022490"/>
    </source>
</evidence>
<dbReference type="InterPro" id="IPR002496">
    <property type="entry name" value="PRib_AMP_CycHydrolase_dom"/>
</dbReference>
<evidence type="ECO:0000256" key="6">
    <source>
        <dbReference type="ARBA" id="ARBA00007731"/>
    </source>
</evidence>
<dbReference type="EMBL" id="LAZR01000615">
    <property type="protein sequence ID" value="KKN62728.1"/>
    <property type="molecule type" value="Genomic_DNA"/>
</dbReference>
<comment type="similarity">
    <text evidence="6">In the C-terminal section; belongs to the PRA-PH family.</text>
</comment>
<comment type="similarity">
    <text evidence="7">In the N-terminal section; belongs to the PRA-CH family.</text>
</comment>
<dbReference type="Pfam" id="PF01503">
    <property type="entry name" value="PRA-PH"/>
    <property type="match status" value="1"/>
</dbReference>
<evidence type="ECO:0000256" key="3">
    <source>
        <dbReference type="ARBA" id="ARBA00004496"/>
    </source>
</evidence>
<proteinExistence type="inferred from homology"/>
<comment type="catalytic activity">
    <reaction evidence="1">
        <text>1-(5-phospho-beta-D-ribosyl)-5'-AMP + H2O = 1-(5-phospho-beta-D-ribosyl)-5-[(5-phospho-beta-D-ribosylamino)methylideneamino]imidazole-4-carboxamide</text>
        <dbReference type="Rhea" id="RHEA:20049"/>
        <dbReference type="ChEBI" id="CHEBI:15377"/>
        <dbReference type="ChEBI" id="CHEBI:58435"/>
        <dbReference type="ChEBI" id="CHEBI:59457"/>
        <dbReference type="EC" id="3.5.4.19"/>
    </reaction>
</comment>
<dbReference type="GO" id="GO:0005524">
    <property type="term" value="F:ATP binding"/>
    <property type="evidence" value="ECO:0007669"/>
    <property type="project" value="UniProtKB-KW"/>
</dbReference>
<dbReference type="HAMAP" id="MF_01019">
    <property type="entry name" value="HisIE"/>
    <property type="match status" value="1"/>
</dbReference>
<keyword evidence="13" id="KW-0368">Histidine biosynthesis</keyword>
<protein>
    <recommendedName>
        <fullName evidence="15">Phosphoribosyl-AMP cyclohydrolase domain-containing protein</fullName>
    </recommendedName>
</protein>
<dbReference type="InterPro" id="IPR008179">
    <property type="entry name" value="HisE"/>
</dbReference>
<dbReference type="InterPro" id="IPR038019">
    <property type="entry name" value="PRib_AMP_CycHydrolase_sf"/>
</dbReference>